<accession>A0ABY7T6U9</accession>
<evidence type="ECO:0000256" key="4">
    <source>
        <dbReference type="ARBA" id="ARBA00023065"/>
    </source>
</evidence>
<evidence type="ECO:0000313" key="8">
    <source>
        <dbReference type="EMBL" id="WCT11468.1"/>
    </source>
</evidence>
<keyword evidence="9" id="KW-1185">Reference proteome</keyword>
<keyword evidence="2 7" id="KW-0813">Transport</keyword>
<comment type="similarity">
    <text evidence="7">Belongs to the ATPase delta chain family.</text>
</comment>
<dbReference type="Gene3D" id="1.10.520.20">
    <property type="entry name" value="N-terminal domain of the delta subunit of the F1F0-ATP synthase"/>
    <property type="match status" value="1"/>
</dbReference>
<keyword evidence="6 7" id="KW-0066">ATP synthesis</keyword>
<dbReference type="NCBIfam" id="TIGR01145">
    <property type="entry name" value="ATP_synt_delta"/>
    <property type="match status" value="1"/>
</dbReference>
<comment type="subcellular location">
    <subcellularLocation>
        <location evidence="7">Cell membrane</location>
        <topology evidence="7">Peripheral membrane protein</topology>
    </subcellularLocation>
    <subcellularLocation>
        <location evidence="1">Membrane</location>
    </subcellularLocation>
</comment>
<gene>
    <name evidence="7 8" type="primary">atpH</name>
    <name evidence="8" type="ORF">PQO05_22265</name>
</gene>
<dbReference type="Pfam" id="PF00213">
    <property type="entry name" value="OSCP"/>
    <property type="match status" value="1"/>
</dbReference>
<organism evidence="8 9">
    <name type="scientific">Mucilaginibacter jinjuensis</name>
    <dbReference type="NCBI Taxonomy" id="1176721"/>
    <lineage>
        <taxon>Bacteria</taxon>
        <taxon>Pseudomonadati</taxon>
        <taxon>Bacteroidota</taxon>
        <taxon>Sphingobacteriia</taxon>
        <taxon>Sphingobacteriales</taxon>
        <taxon>Sphingobacteriaceae</taxon>
        <taxon>Mucilaginibacter</taxon>
    </lineage>
</organism>
<comment type="function">
    <text evidence="7">This protein is part of the stalk that links CF(0) to CF(1). It either transmits conformational changes from CF(0) to CF(1) or is implicated in proton conduction.</text>
</comment>
<dbReference type="PANTHER" id="PTHR11910">
    <property type="entry name" value="ATP SYNTHASE DELTA CHAIN"/>
    <property type="match status" value="1"/>
</dbReference>
<protein>
    <recommendedName>
        <fullName evidence="7">ATP synthase subunit delta</fullName>
    </recommendedName>
    <alternativeName>
        <fullName evidence="7">ATP synthase F(1) sector subunit delta</fullName>
    </alternativeName>
    <alternativeName>
        <fullName evidence="7">F-type ATPase subunit delta</fullName>
        <shortName evidence="7">F-ATPase subunit delta</shortName>
    </alternativeName>
</protein>
<evidence type="ECO:0000313" key="9">
    <source>
        <dbReference type="Proteomes" id="UP001216139"/>
    </source>
</evidence>
<dbReference type="EMBL" id="CP117167">
    <property type="protein sequence ID" value="WCT11468.1"/>
    <property type="molecule type" value="Genomic_DNA"/>
</dbReference>
<comment type="function">
    <text evidence="7">F(1)F(0) ATP synthase produces ATP from ADP in the presence of a proton or sodium gradient. F-type ATPases consist of two structural domains, F(1) containing the extramembraneous catalytic core and F(0) containing the membrane proton channel, linked together by a central stalk and a peripheral stalk. During catalysis, ATP synthesis in the catalytic domain of F(1) is coupled via a rotary mechanism of the central stalk subunits to proton translocation.</text>
</comment>
<keyword evidence="4 7" id="KW-0406">Ion transport</keyword>
<keyword evidence="7" id="KW-1003">Cell membrane</keyword>
<dbReference type="InterPro" id="IPR026015">
    <property type="entry name" value="ATP_synth_OSCP/delta_N_sf"/>
</dbReference>
<dbReference type="Proteomes" id="UP001216139">
    <property type="component" value="Chromosome"/>
</dbReference>
<dbReference type="HAMAP" id="MF_01416">
    <property type="entry name" value="ATP_synth_delta_bact"/>
    <property type="match status" value="1"/>
</dbReference>
<evidence type="ECO:0000256" key="6">
    <source>
        <dbReference type="ARBA" id="ARBA00023310"/>
    </source>
</evidence>
<dbReference type="PRINTS" id="PR00125">
    <property type="entry name" value="ATPASEDELTA"/>
</dbReference>
<evidence type="ECO:0000256" key="5">
    <source>
        <dbReference type="ARBA" id="ARBA00023136"/>
    </source>
</evidence>
<keyword evidence="3 7" id="KW-0375">Hydrogen ion transport</keyword>
<keyword evidence="7" id="KW-0139">CF(1)</keyword>
<evidence type="ECO:0000256" key="3">
    <source>
        <dbReference type="ARBA" id="ARBA00022781"/>
    </source>
</evidence>
<name>A0ABY7T6U9_9SPHI</name>
<dbReference type="RefSeq" id="WP_273629656.1">
    <property type="nucleotide sequence ID" value="NZ_CP117167.1"/>
</dbReference>
<proteinExistence type="inferred from homology"/>
<evidence type="ECO:0000256" key="7">
    <source>
        <dbReference type="HAMAP-Rule" id="MF_01416"/>
    </source>
</evidence>
<evidence type="ECO:0000256" key="2">
    <source>
        <dbReference type="ARBA" id="ARBA00022448"/>
    </source>
</evidence>
<dbReference type="SUPFAM" id="SSF47928">
    <property type="entry name" value="N-terminal domain of the delta subunit of the F1F0-ATP synthase"/>
    <property type="match status" value="1"/>
</dbReference>
<evidence type="ECO:0000256" key="1">
    <source>
        <dbReference type="ARBA" id="ARBA00004370"/>
    </source>
</evidence>
<keyword evidence="5 7" id="KW-0472">Membrane</keyword>
<sequence>MSETTVATRYAKSLIDLAKEQNSLEAVRADMALFVQTIKANSQLEAVLRNPIIQQDKKAGVLVGIFGDKVNNITIAFFKLVVSKGRAELLYPTAQEFVNQYDVFKHIVRATVVSAAPLSADNRKQVIDEVNKISAGEVVLTEKVDASLIGGFILTVGDKQIDTSVANSLTKLRSDFGQPVVQ</sequence>
<reference evidence="8 9" key="1">
    <citation type="submission" date="2023-02" db="EMBL/GenBank/DDBJ databases">
        <title>Genome sequence of Mucilaginibacter jinjuensis strain KACC 16571.</title>
        <authorList>
            <person name="Kim S."/>
            <person name="Heo J."/>
            <person name="Kwon S.-W."/>
        </authorList>
    </citation>
    <scope>NUCLEOTIDE SEQUENCE [LARGE SCALE GENOMIC DNA]</scope>
    <source>
        <strain evidence="8 9">KACC 16571</strain>
    </source>
</reference>
<dbReference type="InterPro" id="IPR000711">
    <property type="entry name" value="ATPase_OSCP/dsu"/>
</dbReference>